<comment type="caution">
    <text evidence="1">The sequence shown here is derived from an EMBL/GenBank/DDBJ whole genome shotgun (WGS) entry which is preliminary data.</text>
</comment>
<organism evidence="1 2">
    <name type="scientific">Capsicum baccatum</name>
    <name type="common">Peruvian pepper</name>
    <dbReference type="NCBI Taxonomy" id="33114"/>
    <lineage>
        <taxon>Eukaryota</taxon>
        <taxon>Viridiplantae</taxon>
        <taxon>Streptophyta</taxon>
        <taxon>Embryophyta</taxon>
        <taxon>Tracheophyta</taxon>
        <taxon>Spermatophyta</taxon>
        <taxon>Magnoliopsida</taxon>
        <taxon>eudicotyledons</taxon>
        <taxon>Gunneridae</taxon>
        <taxon>Pentapetalae</taxon>
        <taxon>asterids</taxon>
        <taxon>lamiids</taxon>
        <taxon>Solanales</taxon>
        <taxon>Solanaceae</taxon>
        <taxon>Solanoideae</taxon>
        <taxon>Capsiceae</taxon>
        <taxon>Capsicum</taxon>
    </lineage>
</organism>
<dbReference type="Proteomes" id="UP000224567">
    <property type="component" value="Unassembled WGS sequence"/>
</dbReference>
<dbReference type="STRING" id="33114.A0A2G2WIY9"/>
<reference evidence="1 2" key="1">
    <citation type="journal article" date="2017" name="Genome Biol.">
        <title>New reference genome sequences of hot pepper reveal the massive evolution of plant disease-resistance genes by retroduplication.</title>
        <authorList>
            <person name="Kim S."/>
            <person name="Park J."/>
            <person name="Yeom S.I."/>
            <person name="Kim Y.M."/>
            <person name="Seo E."/>
            <person name="Kim K.T."/>
            <person name="Kim M.S."/>
            <person name="Lee J.M."/>
            <person name="Cheong K."/>
            <person name="Shin H.S."/>
            <person name="Kim S.B."/>
            <person name="Han K."/>
            <person name="Lee J."/>
            <person name="Park M."/>
            <person name="Lee H.A."/>
            <person name="Lee H.Y."/>
            <person name="Lee Y."/>
            <person name="Oh S."/>
            <person name="Lee J.H."/>
            <person name="Choi E."/>
            <person name="Choi E."/>
            <person name="Lee S.E."/>
            <person name="Jeon J."/>
            <person name="Kim H."/>
            <person name="Choi G."/>
            <person name="Song H."/>
            <person name="Lee J."/>
            <person name="Lee S.C."/>
            <person name="Kwon J.K."/>
            <person name="Lee H.Y."/>
            <person name="Koo N."/>
            <person name="Hong Y."/>
            <person name="Kim R.W."/>
            <person name="Kang W.H."/>
            <person name="Huh J.H."/>
            <person name="Kang B.C."/>
            <person name="Yang T.J."/>
            <person name="Lee Y.H."/>
            <person name="Bennetzen J.L."/>
            <person name="Choi D."/>
        </authorList>
    </citation>
    <scope>NUCLEOTIDE SEQUENCE [LARGE SCALE GENOMIC DNA]</scope>
    <source>
        <strain evidence="2">cv. PBC81</strain>
    </source>
</reference>
<keyword evidence="2" id="KW-1185">Reference proteome</keyword>
<gene>
    <name evidence="1" type="ORF">CQW23_14340</name>
</gene>
<protein>
    <submittedName>
        <fullName evidence="1">Uncharacterized protein</fullName>
    </submittedName>
</protein>
<proteinExistence type="predicted"/>
<evidence type="ECO:0000313" key="1">
    <source>
        <dbReference type="EMBL" id="PHT45182.1"/>
    </source>
</evidence>
<sequence>MSCTGTELWGGLSSHVPDFGVSSGLSDLWDIDPLQAQSSAVDKWPDDECPFGQSENQVNQLLEVCIGLMLRIRD</sequence>
<reference evidence="2" key="2">
    <citation type="journal article" date="2017" name="J. Anim. Genet.">
        <title>Multiple reference genome sequences of hot pepper reveal the massive evolution of plant disease resistance genes by retroduplication.</title>
        <authorList>
            <person name="Kim S."/>
            <person name="Park J."/>
            <person name="Yeom S.-I."/>
            <person name="Kim Y.-M."/>
            <person name="Seo E."/>
            <person name="Kim K.-T."/>
            <person name="Kim M.-S."/>
            <person name="Lee J.M."/>
            <person name="Cheong K."/>
            <person name="Shin H.-S."/>
            <person name="Kim S.-B."/>
            <person name="Han K."/>
            <person name="Lee J."/>
            <person name="Park M."/>
            <person name="Lee H.-A."/>
            <person name="Lee H.-Y."/>
            <person name="Lee Y."/>
            <person name="Oh S."/>
            <person name="Lee J.H."/>
            <person name="Choi E."/>
            <person name="Choi E."/>
            <person name="Lee S.E."/>
            <person name="Jeon J."/>
            <person name="Kim H."/>
            <person name="Choi G."/>
            <person name="Song H."/>
            <person name="Lee J."/>
            <person name="Lee S.-C."/>
            <person name="Kwon J.-K."/>
            <person name="Lee H.-Y."/>
            <person name="Koo N."/>
            <person name="Hong Y."/>
            <person name="Kim R.W."/>
            <person name="Kang W.-H."/>
            <person name="Huh J.H."/>
            <person name="Kang B.-C."/>
            <person name="Yang T.-J."/>
            <person name="Lee Y.-H."/>
            <person name="Bennetzen J.L."/>
            <person name="Choi D."/>
        </authorList>
    </citation>
    <scope>NUCLEOTIDE SEQUENCE [LARGE SCALE GENOMIC DNA]</scope>
    <source>
        <strain evidence="2">cv. PBC81</strain>
    </source>
</reference>
<evidence type="ECO:0000313" key="2">
    <source>
        <dbReference type="Proteomes" id="UP000224567"/>
    </source>
</evidence>
<accession>A0A2G2WIY9</accession>
<dbReference type="EMBL" id="MLFT02000006">
    <property type="protein sequence ID" value="PHT45182.1"/>
    <property type="molecule type" value="Genomic_DNA"/>
</dbReference>
<dbReference type="AlphaFoldDB" id="A0A2G2WIY9"/>
<name>A0A2G2WIY9_CAPBA</name>